<keyword evidence="1" id="KW-0677">Repeat</keyword>
<evidence type="ECO:0000313" key="4">
    <source>
        <dbReference type="EMBL" id="GER88809.1"/>
    </source>
</evidence>
<dbReference type="AlphaFoldDB" id="A0A5J4KRT8"/>
<dbReference type="NCBIfam" id="TIGR03696">
    <property type="entry name" value="Rhs_assc_core"/>
    <property type="match status" value="1"/>
</dbReference>
<proteinExistence type="predicted"/>
<dbReference type="Pfam" id="PF25023">
    <property type="entry name" value="TEN_YD-shell"/>
    <property type="match status" value="1"/>
</dbReference>
<dbReference type="Proteomes" id="UP000326912">
    <property type="component" value="Unassembled WGS sequence"/>
</dbReference>
<dbReference type="PANTHER" id="PTHR32305">
    <property type="match status" value="1"/>
</dbReference>
<keyword evidence="2" id="KW-0812">Transmembrane</keyword>
<dbReference type="InterPro" id="IPR022385">
    <property type="entry name" value="Rhs_assc_core"/>
</dbReference>
<dbReference type="EMBL" id="BKZW01000001">
    <property type="protein sequence ID" value="GER88809.1"/>
    <property type="molecule type" value="Genomic_DNA"/>
</dbReference>
<gene>
    <name evidence="4" type="ORF">KDW_29710</name>
</gene>
<keyword evidence="2" id="KW-0472">Membrane</keyword>
<feature type="domain" description="Teneurin-like YD-shell" evidence="3">
    <location>
        <begin position="19"/>
        <end position="120"/>
    </location>
</feature>
<organism evidence="4 5">
    <name type="scientific">Dictyobacter vulcani</name>
    <dbReference type="NCBI Taxonomy" id="2607529"/>
    <lineage>
        <taxon>Bacteria</taxon>
        <taxon>Bacillati</taxon>
        <taxon>Chloroflexota</taxon>
        <taxon>Ktedonobacteria</taxon>
        <taxon>Ktedonobacterales</taxon>
        <taxon>Dictyobacteraceae</taxon>
        <taxon>Dictyobacter</taxon>
    </lineage>
</organism>
<name>A0A5J4KRT8_9CHLR</name>
<accession>A0A5J4KRT8</accession>
<dbReference type="Gene3D" id="2.180.10.10">
    <property type="entry name" value="RHS repeat-associated core"/>
    <property type="match status" value="1"/>
</dbReference>
<keyword evidence="5" id="KW-1185">Reference proteome</keyword>
<sequence length="195" mass="20749">MPFKLFLLHFAYGDHALDGKAYYYLFDGRGSIVRMTDSTGAVVNQYGYDPFGGDASRTIVVNNPWRYAGGYYESNTGLYTFGIRYLDVQFNRWTQRTPVGGSLAETLKPNPYEYAGDNPVNEVDPSGRFDVSQTCWDAVAAVFITAVVGIVLATISAGIGLAAFAAIVTATSPEVAVGAGSACIAAVISKSLGIG</sequence>
<evidence type="ECO:0000313" key="5">
    <source>
        <dbReference type="Proteomes" id="UP000326912"/>
    </source>
</evidence>
<evidence type="ECO:0000256" key="1">
    <source>
        <dbReference type="ARBA" id="ARBA00022737"/>
    </source>
</evidence>
<feature type="transmembrane region" description="Helical" evidence="2">
    <location>
        <begin position="138"/>
        <end position="169"/>
    </location>
</feature>
<protein>
    <recommendedName>
        <fullName evidence="3">Teneurin-like YD-shell domain-containing protein</fullName>
    </recommendedName>
</protein>
<evidence type="ECO:0000256" key="2">
    <source>
        <dbReference type="SAM" id="Phobius"/>
    </source>
</evidence>
<keyword evidence="2" id="KW-1133">Transmembrane helix</keyword>
<comment type="caution">
    <text evidence="4">The sequence shown here is derived from an EMBL/GenBank/DDBJ whole genome shotgun (WGS) entry which is preliminary data.</text>
</comment>
<dbReference type="PANTHER" id="PTHR32305:SF15">
    <property type="entry name" value="PROTEIN RHSA-RELATED"/>
    <property type="match status" value="1"/>
</dbReference>
<reference evidence="4 5" key="1">
    <citation type="submission" date="2019-10" db="EMBL/GenBank/DDBJ databases">
        <title>Dictyobacter vulcani sp. nov., within the class Ktedonobacteria, isolated from soil of volcanic Mt. Zao.</title>
        <authorList>
            <person name="Zheng Y."/>
            <person name="Wang C.M."/>
            <person name="Sakai Y."/>
            <person name="Abe K."/>
            <person name="Yokota A."/>
            <person name="Yabe S."/>
        </authorList>
    </citation>
    <scope>NUCLEOTIDE SEQUENCE [LARGE SCALE GENOMIC DNA]</scope>
    <source>
        <strain evidence="4 5">W12</strain>
    </source>
</reference>
<dbReference type="RefSeq" id="WP_151756666.1">
    <property type="nucleotide sequence ID" value="NZ_BKZW01000001.1"/>
</dbReference>
<evidence type="ECO:0000259" key="3">
    <source>
        <dbReference type="Pfam" id="PF25023"/>
    </source>
</evidence>
<dbReference type="InterPro" id="IPR056823">
    <property type="entry name" value="TEN-like_YD-shell"/>
</dbReference>
<dbReference type="InterPro" id="IPR050708">
    <property type="entry name" value="T6SS_VgrG/RHS"/>
</dbReference>